<proteinExistence type="predicted"/>
<dbReference type="EMBL" id="PSZP01000007">
    <property type="protein sequence ID" value="TCG11456.1"/>
    <property type="molecule type" value="Genomic_DNA"/>
</dbReference>
<evidence type="ECO:0000256" key="1">
    <source>
        <dbReference type="ARBA" id="ARBA00004141"/>
    </source>
</evidence>
<comment type="caution">
    <text evidence="6">The sequence shown here is derived from an EMBL/GenBank/DDBJ whole genome shotgun (WGS) entry which is preliminary data.</text>
</comment>
<dbReference type="Gene3D" id="1.20.1280.290">
    <property type="match status" value="2"/>
</dbReference>
<keyword evidence="2 5" id="KW-0812">Transmembrane</keyword>
<keyword evidence="3 5" id="KW-1133">Transmembrane helix</keyword>
<evidence type="ECO:0000256" key="5">
    <source>
        <dbReference type="SAM" id="Phobius"/>
    </source>
</evidence>
<evidence type="ECO:0000313" key="7">
    <source>
        <dbReference type="Proteomes" id="UP000291072"/>
    </source>
</evidence>
<dbReference type="GO" id="GO:0016020">
    <property type="term" value="C:membrane"/>
    <property type="evidence" value="ECO:0007669"/>
    <property type="project" value="UniProtKB-SubCell"/>
</dbReference>
<evidence type="ECO:0000256" key="4">
    <source>
        <dbReference type="ARBA" id="ARBA00023136"/>
    </source>
</evidence>
<feature type="transmembrane region" description="Helical" evidence="5">
    <location>
        <begin position="156"/>
        <end position="175"/>
    </location>
</feature>
<keyword evidence="7" id="KW-1185">Reference proteome</keyword>
<dbReference type="InterPro" id="IPR051415">
    <property type="entry name" value="LAAT-1"/>
</dbReference>
<evidence type="ECO:0000256" key="3">
    <source>
        <dbReference type="ARBA" id="ARBA00022989"/>
    </source>
</evidence>
<dbReference type="Proteomes" id="UP000291072">
    <property type="component" value="Unassembled WGS sequence"/>
</dbReference>
<dbReference type="OrthoDB" id="398361at2"/>
<evidence type="ECO:0000313" key="6">
    <source>
        <dbReference type="EMBL" id="TCG11456.1"/>
    </source>
</evidence>
<evidence type="ECO:0008006" key="8">
    <source>
        <dbReference type="Google" id="ProtNLM"/>
    </source>
</evidence>
<dbReference type="PANTHER" id="PTHR16201">
    <property type="entry name" value="SEVEN TRANSMEMBRANE PROTEIN 1-RELATED"/>
    <property type="match status" value="1"/>
</dbReference>
<feature type="transmembrane region" description="Helical" evidence="5">
    <location>
        <begin position="6"/>
        <end position="24"/>
    </location>
</feature>
<feature type="transmembrane region" description="Helical" evidence="5">
    <location>
        <begin position="125"/>
        <end position="144"/>
    </location>
</feature>
<dbReference type="AlphaFoldDB" id="A0A4R0XLB2"/>
<keyword evidence="4 5" id="KW-0472">Membrane</keyword>
<feature type="transmembrane region" description="Helical" evidence="5">
    <location>
        <begin position="66"/>
        <end position="84"/>
    </location>
</feature>
<dbReference type="RefSeq" id="WP_131613309.1">
    <property type="nucleotide sequence ID" value="NZ_PSZP01000007.1"/>
</dbReference>
<organism evidence="6 7">
    <name type="scientific">Mycoplasma todarodis</name>
    <dbReference type="NCBI Taxonomy" id="1937191"/>
    <lineage>
        <taxon>Bacteria</taxon>
        <taxon>Bacillati</taxon>
        <taxon>Mycoplasmatota</taxon>
        <taxon>Mollicutes</taxon>
        <taxon>Mycoplasmataceae</taxon>
        <taxon>Mycoplasma</taxon>
    </lineage>
</organism>
<accession>A0A4R0XLB2</accession>
<protein>
    <recommendedName>
        <fullName evidence="8">PQ-loop repeat-containing protein</fullName>
    </recommendedName>
</protein>
<comment type="subcellular location">
    <subcellularLocation>
        <location evidence="1">Membrane</location>
        <topology evidence="1">Multi-pass membrane protein</topology>
    </subcellularLocation>
</comment>
<evidence type="ECO:0000256" key="2">
    <source>
        <dbReference type="ARBA" id="ARBA00022692"/>
    </source>
</evidence>
<feature type="transmembrane region" description="Helical" evidence="5">
    <location>
        <begin position="96"/>
        <end position="113"/>
    </location>
</feature>
<feature type="transmembrane region" description="Helical" evidence="5">
    <location>
        <begin position="36"/>
        <end position="54"/>
    </location>
</feature>
<name>A0A4R0XLB2_9MOLU</name>
<sequence length="220" mass="24234">MHIFIITLGWVAAVLTVGLGIPQLIKTIKVKEVSGVNFYSMFIFGLGAGMWVMFSGTLGNDGLQPGIANACSLTIFATLITLLFKYKNNPKWKVVALINYSYVVLTITIFTIGEVEHWHISDVASILFSLLAGCCTTFAFFPQVLKTFKEKDVDNLSLGSFILGTVINGLWTLYWGMLSQSASIGQWIIPCLLSFLGIVIYLSQTILILMYKGKKEKVAA</sequence>
<feature type="transmembrane region" description="Helical" evidence="5">
    <location>
        <begin position="187"/>
        <end position="211"/>
    </location>
</feature>
<gene>
    <name evidence="6" type="ORF">C4B25_01570</name>
</gene>
<dbReference type="Pfam" id="PF04193">
    <property type="entry name" value="PQ-loop"/>
    <property type="match status" value="2"/>
</dbReference>
<dbReference type="InterPro" id="IPR006603">
    <property type="entry name" value="PQ-loop_rpt"/>
</dbReference>
<reference evidence="6 7" key="1">
    <citation type="submission" date="2018-02" db="EMBL/GenBank/DDBJ databases">
        <title>Mycoplasma marinum and Mycoplasma todarodis sp. nov., moderately halophilic and psychrotolerant mycoplasmas isolated from cephalopods.</title>
        <authorList>
            <person name="Viver T."/>
        </authorList>
    </citation>
    <scope>NUCLEOTIDE SEQUENCE [LARGE SCALE GENOMIC DNA]</scope>
    <source>
        <strain evidence="6 7">5H</strain>
    </source>
</reference>